<dbReference type="EMBL" id="LVLJ01000057">
    <property type="protein sequence ID" value="OAE35800.1"/>
    <property type="molecule type" value="Genomic_DNA"/>
</dbReference>
<comment type="caution">
    <text evidence="2">The sequence shown here is derived from an EMBL/GenBank/DDBJ whole genome shotgun (WGS) entry which is preliminary data.</text>
</comment>
<name>A0A176WRQ9_MARPO</name>
<dbReference type="AlphaFoldDB" id="A0A176WRQ9"/>
<accession>A0A176WRQ9</accession>
<evidence type="ECO:0000313" key="2">
    <source>
        <dbReference type="EMBL" id="OAE35800.1"/>
    </source>
</evidence>
<sequence length="92" mass="9685">MWGMFAESAHIVALAEWTHAGVGQSDSIESSRTTSGFCSGDSSRRSHLQSLVWRKLSDSDCGMAACGKICSDIGGKAEVKKGKPKGFGGFEA</sequence>
<dbReference type="Proteomes" id="UP000077202">
    <property type="component" value="Unassembled WGS sequence"/>
</dbReference>
<reference evidence="2" key="1">
    <citation type="submission" date="2016-03" db="EMBL/GenBank/DDBJ databases">
        <title>Mechanisms controlling the formation of the plant cell surface in tip-growing cells are functionally conserved among land plants.</title>
        <authorList>
            <person name="Honkanen S."/>
            <person name="Jones V.A."/>
            <person name="Morieri G."/>
            <person name="Champion C."/>
            <person name="Hetherington A.J."/>
            <person name="Kelly S."/>
            <person name="Saint-Marcoux D."/>
            <person name="Proust H."/>
            <person name="Prescott H."/>
            <person name="Dolan L."/>
        </authorList>
    </citation>
    <scope>NUCLEOTIDE SEQUENCE [LARGE SCALE GENOMIC DNA]</scope>
    <source>
        <tissue evidence="2">Whole gametophyte</tissue>
    </source>
</reference>
<gene>
    <name evidence="2" type="ORF">AXG93_4225s1030</name>
</gene>
<keyword evidence="3" id="KW-1185">Reference proteome</keyword>
<evidence type="ECO:0000313" key="3">
    <source>
        <dbReference type="Proteomes" id="UP000077202"/>
    </source>
</evidence>
<evidence type="ECO:0000256" key="1">
    <source>
        <dbReference type="SAM" id="MobiDB-lite"/>
    </source>
</evidence>
<organism evidence="2 3">
    <name type="scientific">Marchantia polymorpha subsp. ruderalis</name>
    <dbReference type="NCBI Taxonomy" id="1480154"/>
    <lineage>
        <taxon>Eukaryota</taxon>
        <taxon>Viridiplantae</taxon>
        <taxon>Streptophyta</taxon>
        <taxon>Embryophyta</taxon>
        <taxon>Marchantiophyta</taxon>
        <taxon>Marchantiopsida</taxon>
        <taxon>Marchantiidae</taxon>
        <taxon>Marchantiales</taxon>
        <taxon>Marchantiaceae</taxon>
        <taxon>Marchantia</taxon>
    </lineage>
</organism>
<feature type="compositionally biased region" description="Polar residues" evidence="1">
    <location>
        <begin position="24"/>
        <end position="41"/>
    </location>
</feature>
<protein>
    <submittedName>
        <fullName evidence="2">Uncharacterized protein</fullName>
    </submittedName>
</protein>
<feature type="region of interest" description="Disordered" evidence="1">
    <location>
        <begin position="22"/>
        <end position="46"/>
    </location>
</feature>
<proteinExistence type="predicted"/>